<proteinExistence type="predicted"/>
<sequence length="231" mass="26835">MDVIKSQLSILRSYDKQKQPYQSLDGLSNGIRKTNKRSVLMKLPDDFRGRSILDLGCNTGAFCFEAKKRNAGRVVGLEYSLRPLLIAREINLNKNLNIQFQQINLNDGIINLAMQLGNSKFDYLFALSIWKHVYDNIFWMIIRGFTKRACWIELSAVHDGRHYGEDLKKFLKNNHNNVEEIRKLLLQKSGAQDVKFLCNTNDQGKRGCYLIIYDLEDELCRNIIDKEKLNE</sequence>
<evidence type="ECO:0000313" key="2">
    <source>
        <dbReference type="EMBL" id="QHT24690.1"/>
    </source>
</evidence>
<dbReference type="InterPro" id="IPR025714">
    <property type="entry name" value="Methyltranfer_dom"/>
</dbReference>
<feature type="domain" description="Methyltransferase" evidence="1">
    <location>
        <begin position="49"/>
        <end position="135"/>
    </location>
</feature>
<dbReference type="AlphaFoldDB" id="A0A6C0E7Z8"/>
<organism evidence="2">
    <name type="scientific">viral metagenome</name>
    <dbReference type="NCBI Taxonomy" id="1070528"/>
    <lineage>
        <taxon>unclassified sequences</taxon>
        <taxon>metagenomes</taxon>
        <taxon>organismal metagenomes</taxon>
    </lineage>
</organism>
<protein>
    <recommendedName>
        <fullName evidence="1">Methyltransferase domain-containing protein</fullName>
    </recommendedName>
</protein>
<dbReference type="InterPro" id="IPR029063">
    <property type="entry name" value="SAM-dependent_MTases_sf"/>
</dbReference>
<dbReference type="Gene3D" id="3.40.50.150">
    <property type="entry name" value="Vaccinia Virus protein VP39"/>
    <property type="match status" value="1"/>
</dbReference>
<reference evidence="2" key="1">
    <citation type="journal article" date="2020" name="Nature">
        <title>Giant virus diversity and host interactions through global metagenomics.</title>
        <authorList>
            <person name="Schulz F."/>
            <person name="Roux S."/>
            <person name="Paez-Espino D."/>
            <person name="Jungbluth S."/>
            <person name="Walsh D.A."/>
            <person name="Denef V.J."/>
            <person name="McMahon K.D."/>
            <person name="Konstantinidis K.T."/>
            <person name="Eloe-Fadrosh E.A."/>
            <person name="Kyrpides N.C."/>
            <person name="Woyke T."/>
        </authorList>
    </citation>
    <scope>NUCLEOTIDE SEQUENCE</scope>
    <source>
        <strain evidence="2">GVMAG-M-3300023179-150</strain>
    </source>
</reference>
<dbReference type="SUPFAM" id="SSF53335">
    <property type="entry name" value="S-adenosyl-L-methionine-dependent methyltransferases"/>
    <property type="match status" value="1"/>
</dbReference>
<accession>A0A6C0E7Z8</accession>
<dbReference type="CDD" id="cd02440">
    <property type="entry name" value="AdoMet_MTases"/>
    <property type="match status" value="1"/>
</dbReference>
<name>A0A6C0E7Z8_9ZZZZ</name>
<dbReference type="Pfam" id="PF13847">
    <property type="entry name" value="Methyltransf_31"/>
    <property type="match status" value="1"/>
</dbReference>
<dbReference type="EMBL" id="MN739748">
    <property type="protein sequence ID" value="QHT24690.1"/>
    <property type="molecule type" value="Genomic_DNA"/>
</dbReference>
<evidence type="ECO:0000259" key="1">
    <source>
        <dbReference type="Pfam" id="PF13847"/>
    </source>
</evidence>